<dbReference type="CDD" id="cd14275">
    <property type="entry name" value="UBA_EF-Ts"/>
    <property type="match status" value="1"/>
</dbReference>
<dbReference type="FunFam" id="1.10.8.10:FF:000031">
    <property type="entry name" value="Elongation factor Ts, mitochondrial"/>
    <property type="match status" value="1"/>
</dbReference>
<dbReference type="PROSITE" id="PS01127">
    <property type="entry name" value="EF_TS_2"/>
    <property type="match status" value="1"/>
</dbReference>
<dbReference type="InterPro" id="IPR036402">
    <property type="entry name" value="EF-Ts_dimer_sf"/>
</dbReference>
<keyword evidence="4 6" id="KW-0648">Protein biosynthesis</keyword>
<dbReference type="Pfam" id="PF00889">
    <property type="entry name" value="EF_TS"/>
    <property type="match status" value="1"/>
</dbReference>
<comment type="similarity">
    <text evidence="2 6">Belongs to the EF-Ts family.</text>
</comment>
<dbReference type="FunFam" id="3.30.479.20:FF:000007">
    <property type="entry name" value="Elongation factor Ts, mitochondrial"/>
    <property type="match status" value="1"/>
</dbReference>
<comment type="subcellular location">
    <subcellularLocation>
        <location evidence="1 6">Mitochondrion</location>
    </subcellularLocation>
</comment>
<dbReference type="KEGG" id="gsh:117356637"/>
<keyword evidence="5 6" id="KW-0496">Mitochondrion</keyword>
<evidence type="ECO:0000256" key="6">
    <source>
        <dbReference type="HAMAP-Rule" id="MF_03135"/>
    </source>
</evidence>
<protein>
    <recommendedName>
        <fullName evidence="6">Elongation factor Ts, mitochondrial</fullName>
        <shortName evidence="6">EF-Ts</shortName>
        <shortName evidence="6">EF-TsMt</shortName>
    </recommendedName>
</protein>
<dbReference type="GeneID" id="117356637"/>
<keyword evidence="8" id="KW-1185">Reference proteome</keyword>
<dbReference type="InterPro" id="IPR014039">
    <property type="entry name" value="Transl_elong_EFTs/EF1B_dimer"/>
</dbReference>
<proteinExistence type="inferred from homology"/>
<organism evidence="8 9">
    <name type="scientific">Geotrypetes seraphini</name>
    <name type="common">Gaboon caecilian</name>
    <name type="synonym">Caecilia seraphini</name>
    <dbReference type="NCBI Taxonomy" id="260995"/>
    <lineage>
        <taxon>Eukaryota</taxon>
        <taxon>Metazoa</taxon>
        <taxon>Chordata</taxon>
        <taxon>Craniata</taxon>
        <taxon>Vertebrata</taxon>
        <taxon>Euteleostomi</taxon>
        <taxon>Amphibia</taxon>
        <taxon>Gymnophiona</taxon>
        <taxon>Geotrypetes</taxon>
    </lineage>
</organism>
<dbReference type="InterPro" id="IPR009060">
    <property type="entry name" value="UBA-like_sf"/>
</dbReference>
<dbReference type="GO" id="GO:0003746">
    <property type="term" value="F:translation elongation factor activity"/>
    <property type="evidence" value="ECO:0007669"/>
    <property type="project" value="UniProtKB-UniRule"/>
</dbReference>
<dbReference type="PANTHER" id="PTHR11741">
    <property type="entry name" value="ELONGATION FACTOR TS"/>
    <property type="match status" value="1"/>
</dbReference>
<dbReference type="Proteomes" id="UP000515159">
    <property type="component" value="Chromosome 3"/>
</dbReference>
<dbReference type="CTD" id="10102"/>
<dbReference type="SUPFAM" id="SSF46934">
    <property type="entry name" value="UBA-like"/>
    <property type="match status" value="1"/>
</dbReference>
<dbReference type="OrthoDB" id="277235at2759"/>
<evidence type="ECO:0000256" key="2">
    <source>
        <dbReference type="ARBA" id="ARBA00005532"/>
    </source>
</evidence>
<dbReference type="GO" id="GO:0070013">
    <property type="term" value="C:intracellular organelle lumen"/>
    <property type="evidence" value="ECO:0007669"/>
    <property type="project" value="UniProtKB-ARBA"/>
</dbReference>
<feature type="domain" description="Translation elongation factor EFTs/EF1B dimerisation" evidence="7">
    <location>
        <begin position="121"/>
        <end position="274"/>
    </location>
</feature>
<name>A0A6P8QZV5_GEOSA</name>
<reference evidence="9" key="1">
    <citation type="submission" date="2025-08" db="UniProtKB">
        <authorList>
            <consortium name="RefSeq"/>
        </authorList>
    </citation>
    <scope>IDENTIFICATION</scope>
</reference>
<dbReference type="InterPro" id="IPR018101">
    <property type="entry name" value="Transl_elong_Ts_CS"/>
</dbReference>
<evidence type="ECO:0000313" key="9">
    <source>
        <dbReference type="RefSeq" id="XP_033792021.1"/>
    </source>
</evidence>
<dbReference type="Gene3D" id="3.30.479.20">
    <property type="entry name" value="Elongation factor Ts, dimerisation domain"/>
    <property type="match status" value="2"/>
</dbReference>
<dbReference type="InterPro" id="IPR001816">
    <property type="entry name" value="Transl_elong_EFTs/EF1B"/>
</dbReference>
<evidence type="ECO:0000256" key="4">
    <source>
        <dbReference type="ARBA" id="ARBA00022917"/>
    </source>
</evidence>
<keyword evidence="3 6" id="KW-0251">Elongation factor</keyword>
<evidence type="ECO:0000259" key="7">
    <source>
        <dbReference type="Pfam" id="PF00889"/>
    </source>
</evidence>
<dbReference type="AlphaFoldDB" id="A0A6P8QZV5"/>
<dbReference type="SUPFAM" id="SSF54713">
    <property type="entry name" value="Elongation factor Ts (EF-Ts), dimerisation domain"/>
    <property type="match status" value="2"/>
</dbReference>
<dbReference type="InParanoid" id="A0A6P8QZV5"/>
<dbReference type="GO" id="GO:0005739">
    <property type="term" value="C:mitochondrion"/>
    <property type="evidence" value="ECO:0007669"/>
    <property type="project" value="UniProtKB-SubCell"/>
</dbReference>
<gene>
    <name evidence="6 9" type="primary">TSFM</name>
</gene>
<sequence>MSSSWGLSRDQGMTFSLRAGCRMASVLRAKVFPLRQATYFHSETNLFATNKNLLVKLRKRTGYPFVNCKQALEKFNNDPKQAEAWLHEQAQKEGWSKASKLQGRKTAEGLIGLLQKGNCTVMVEVNCETDFVARNAKFQQLVQQVAQSVMKQYQGKQENLSTYIKSFLGVDELSQLKTSSDDTSLSDQMALAIGRLGENITLRRAVWVVVPSNFFIGSYIHGITPSHIISPSMGFGRYGALVICQPSEQSSRNRFADLGRRLAQHVVGMSPLSVGSLQDEPGSEMETKMLAQPFLMDPNVSVGEYVYSQGVAVLDFLRFECGEELEMAEVEPVCHSVEN</sequence>
<dbReference type="FunCoup" id="A0A6P8QZV5">
    <property type="interactions" value="2900"/>
</dbReference>
<comment type="function">
    <text evidence="6">Associates with the EF-Tu.GDP complex and induces the exchange of GDP to GTP. It remains bound to the aminoacyl-tRNA.EF-Tu.GTP complex up to the GTP hydrolysis stage on the ribosome.</text>
</comment>
<dbReference type="FunFam" id="3.30.479.20:FF:000008">
    <property type="entry name" value="Elongation factor Ts, mitochondrial"/>
    <property type="match status" value="1"/>
</dbReference>
<dbReference type="PANTHER" id="PTHR11741:SF0">
    <property type="entry name" value="ELONGATION FACTOR TS, MITOCHONDRIAL"/>
    <property type="match status" value="1"/>
</dbReference>
<evidence type="ECO:0000256" key="3">
    <source>
        <dbReference type="ARBA" id="ARBA00022768"/>
    </source>
</evidence>
<dbReference type="Gene3D" id="1.10.8.10">
    <property type="entry name" value="DNA helicase RuvA subunit, C-terminal domain"/>
    <property type="match status" value="1"/>
</dbReference>
<evidence type="ECO:0000256" key="1">
    <source>
        <dbReference type="ARBA" id="ARBA00004173"/>
    </source>
</evidence>
<evidence type="ECO:0000313" key="8">
    <source>
        <dbReference type="Proteomes" id="UP000515159"/>
    </source>
</evidence>
<dbReference type="GO" id="GO:0070125">
    <property type="term" value="P:mitochondrial translational elongation"/>
    <property type="evidence" value="ECO:0007669"/>
    <property type="project" value="TreeGrafter"/>
</dbReference>
<dbReference type="Pfam" id="PF25025">
    <property type="entry name" value="EF-Ts_N"/>
    <property type="match status" value="1"/>
</dbReference>
<accession>A0A6P8QZV5</accession>
<evidence type="ECO:0000256" key="5">
    <source>
        <dbReference type="ARBA" id="ARBA00023128"/>
    </source>
</evidence>
<dbReference type="RefSeq" id="XP_033792021.1">
    <property type="nucleotide sequence ID" value="XM_033936130.1"/>
</dbReference>
<dbReference type="HAMAP" id="MF_00050">
    <property type="entry name" value="EF_Ts"/>
    <property type="match status" value="1"/>
</dbReference>